<dbReference type="SUPFAM" id="SSF55234">
    <property type="entry name" value="Cyanase C-terminal domain"/>
    <property type="match status" value="1"/>
</dbReference>
<dbReference type="PIRSF" id="PIRSF001263">
    <property type="entry name" value="Cyanate_hydratas"/>
    <property type="match status" value="1"/>
</dbReference>
<feature type="active site" evidence="3">
    <location>
        <position position="90"/>
    </location>
</feature>
<keyword evidence="6" id="KW-1185">Reference proteome</keyword>
<evidence type="ECO:0000313" key="6">
    <source>
        <dbReference type="Proteomes" id="UP001161423"/>
    </source>
</evidence>
<keyword evidence="2 3" id="KW-0456">Lyase</keyword>
<dbReference type="Gene3D" id="3.30.1160.10">
    <property type="entry name" value="Cyanate lyase, C-terminal domain"/>
    <property type="match status" value="1"/>
</dbReference>
<feature type="active site" evidence="3">
    <location>
        <position position="87"/>
    </location>
</feature>
<proteinExistence type="inferred from homology"/>
<dbReference type="SUPFAM" id="SSF47413">
    <property type="entry name" value="lambda repressor-like DNA-binding domains"/>
    <property type="match status" value="1"/>
</dbReference>
<evidence type="ECO:0000259" key="4">
    <source>
        <dbReference type="SMART" id="SM01116"/>
    </source>
</evidence>
<comment type="similarity">
    <text evidence="3">Belongs to the cyanase family.</text>
</comment>
<dbReference type="NCBIfam" id="TIGR00673">
    <property type="entry name" value="cynS"/>
    <property type="match status" value="1"/>
</dbReference>
<dbReference type="EC" id="4.2.1.104" evidence="3"/>
<dbReference type="InterPro" id="IPR003712">
    <property type="entry name" value="Cyanate_lyase_C"/>
</dbReference>
<dbReference type="InterPro" id="IPR008076">
    <property type="entry name" value="Cyanase"/>
</dbReference>
<organism evidence="5 6">
    <name type="scientific">Methylophaga thalassica</name>
    <dbReference type="NCBI Taxonomy" id="40223"/>
    <lineage>
        <taxon>Bacteria</taxon>
        <taxon>Pseudomonadati</taxon>
        <taxon>Pseudomonadota</taxon>
        <taxon>Gammaproteobacteria</taxon>
        <taxon>Thiotrichales</taxon>
        <taxon>Piscirickettsiaceae</taxon>
        <taxon>Methylophaga</taxon>
    </lineage>
</organism>
<dbReference type="SMART" id="SM01116">
    <property type="entry name" value="Cyanate_lyase"/>
    <property type="match status" value="1"/>
</dbReference>
<gene>
    <name evidence="3 5" type="primary">cynS</name>
    <name evidence="5" type="ORF">GCM10007891_28790</name>
</gene>
<dbReference type="EMBL" id="BSND01000013">
    <property type="protein sequence ID" value="GLQ01026.1"/>
    <property type="molecule type" value="Genomic_DNA"/>
</dbReference>
<protein>
    <recommendedName>
        <fullName evidence="3">Cyanate hydratase</fullName>
        <shortName evidence="3">Cyanase</shortName>
        <ecNumber evidence="3">4.2.1.104</ecNumber>
    </recommendedName>
    <alternativeName>
        <fullName evidence="3">Cyanate hydrolase</fullName>
    </alternativeName>
    <alternativeName>
        <fullName evidence="3">Cyanate lyase</fullName>
    </alternativeName>
</protein>
<evidence type="ECO:0000256" key="1">
    <source>
        <dbReference type="ARBA" id="ARBA00003561"/>
    </source>
</evidence>
<accession>A0ABQ5TZV0</accession>
<evidence type="ECO:0000313" key="5">
    <source>
        <dbReference type="EMBL" id="GLQ01026.1"/>
    </source>
</evidence>
<dbReference type="Gene3D" id="1.10.260.40">
    <property type="entry name" value="lambda repressor-like DNA-binding domains"/>
    <property type="match status" value="1"/>
</dbReference>
<feature type="active site" evidence="3">
    <location>
        <position position="113"/>
    </location>
</feature>
<dbReference type="InterPro" id="IPR010982">
    <property type="entry name" value="Lambda_DNA-bd_dom_sf"/>
</dbReference>
<name>A0ABQ5TZV0_9GAMM</name>
<dbReference type="NCBIfam" id="NF002773">
    <property type="entry name" value="PRK02866.1"/>
    <property type="match status" value="1"/>
</dbReference>
<evidence type="ECO:0000256" key="2">
    <source>
        <dbReference type="ARBA" id="ARBA00023239"/>
    </source>
</evidence>
<comment type="catalytic activity">
    <reaction evidence="3">
        <text>cyanate + hydrogencarbonate + 3 H(+) = NH4(+) + 2 CO2</text>
        <dbReference type="Rhea" id="RHEA:11120"/>
        <dbReference type="ChEBI" id="CHEBI:15378"/>
        <dbReference type="ChEBI" id="CHEBI:16526"/>
        <dbReference type="ChEBI" id="CHEBI:17544"/>
        <dbReference type="ChEBI" id="CHEBI:28938"/>
        <dbReference type="ChEBI" id="CHEBI:29195"/>
        <dbReference type="EC" id="4.2.1.104"/>
    </reaction>
</comment>
<feature type="domain" description="Cyanate lyase C-terminal" evidence="4">
    <location>
        <begin position="74"/>
        <end position="146"/>
    </location>
</feature>
<dbReference type="PRINTS" id="PR01693">
    <property type="entry name" value="CYANASE"/>
</dbReference>
<dbReference type="HAMAP" id="MF_00535">
    <property type="entry name" value="Cyanate_hydrat"/>
    <property type="match status" value="1"/>
</dbReference>
<dbReference type="InterPro" id="IPR036581">
    <property type="entry name" value="Cyanate_lyase_C_sf"/>
</dbReference>
<dbReference type="PANTHER" id="PTHR34186:SF2">
    <property type="entry name" value="CYANATE HYDRATASE"/>
    <property type="match status" value="1"/>
</dbReference>
<reference evidence="5" key="1">
    <citation type="journal article" date="2014" name="Int. J. Syst. Evol. Microbiol.">
        <title>Complete genome of a new Firmicutes species belonging to the dominant human colonic microbiota ('Ruminococcus bicirculans') reveals two chromosomes and a selective capacity to utilize plant glucans.</title>
        <authorList>
            <consortium name="NISC Comparative Sequencing Program"/>
            <person name="Wegmann U."/>
            <person name="Louis P."/>
            <person name="Goesmann A."/>
            <person name="Henrissat B."/>
            <person name="Duncan S.H."/>
            <person name="Flint H.J."/>
        </authorList>
    </citation>
    <scope>NUCLEOTIDE SEQUENCE</scope>
    <source>
        <strain evidence="5">NBRC 102424</strain>
    </source>
</reference>
<comment type="caution">
    <text evidence="5">The sequence shown here is derived from an EMBL/GenBank/DDBJ whole genome shotgun (WGS) entry which is preliminary data.</text>
</comment>
<dbReference type="Pfam" id="PF21291">
    <property type="entry name" value="CYNS_N"/>
    <property type="match status" value="1"/>
</dbReference>
<comment type="function">
    <text evidence="1 3">Catalyzes the reaction of cyanate with bicarbonate to produce ammonia and carbon dioxide.</text>
</comment>
<dbReference type="CDD" id="cd00559">
    <property type="entry name" value="Cyanase_C"/>
    <property type="match status" value="1"/>
</dbReference>
<dbReference type="RefSeq" id="WP_007144563.1">
    <property type="nucleotide sequence ID" value="NZ_BSND01000013.1"/>
</dbReference>
<dbReference type="Pfam" id="PF02560">
    <property type="entry name" value="Cyanate_lyase"/>
    <property type="match status" value="1"/>
</dbReference>
<dbReference type="Proteomes" id="UP001161423">
    <property type="component" value="Unassembled WGS sequence"/>
</dbReference>
<dbReference type="InterPro" id="IPR048564">
    <property type="entry name" value="CYNS_N"/>
</dbReference>
<evidence type="ECO:0000256" key="3">
    <source>
        <dbReference type="HAMAP-Rule" id="MF_00535"/>
    </source>
</evidence>
<sequence>MNKLEMTQAIMVAKENKQLQWEKIAEVIGMSTVWTTSACLGMNSMPAEKARALCELLELPAEVKTALEAYPIKNWDESVPKDPLIYRLYEIVGVYGPTLKEVIQEKFGDGIMSAIDFNMSVEREHDPKGDRVVVTMNGKFLPYKAW</sequence>
<reference evidence="5" key="2">
    <citation type="submission" date="2023-01" db="EMBL/GenBank/DDBJ databases">
        <title>Draft genome sequence of Methylophaga thalassica strain NBRC 102424.</title>
        <authorList>
            <person name="Sun Q."/>
            <person name="Mori K."/>
        </authorList>
    </citation>
    <scope>NUCLEOTIDE SEQUENCE</scope>
    <source>
        <strain evidence="5">NBRC 102424</strain>
    </source>
</reference>
<dbReference type="PANTHER" id="PTHR34186">
    <property type="entry name" value="CYANATE HYDRATASE"/>
    <property type="match status" value="1"/>
</dbReference>